<feature type="transmembrane region" description="Helical" evidence="1">
    <location>
        <begin position="295"/>
        <end position="314"/>
    </location>
</feature>
<dbReference type="PhylomeDB" id="Q9XV25"/>
<keyword evidence="2" id="KW-0675">Receptor</keyword>
<feature type="transmembrane region" description="Helical" evidence="1">
    <location>
        <begin position="210"/>
        <end position="239"/>
    </location>
</feature>
<dbReference type="InParanoid" id="Q9XV25"/>
<feature type="transmembrane region" description="Helical" evidence="1">
    <location>
        <begin position="64"/>
        <end position="89"/>
    </location>
</feature>
<dbReference type="PANTHER" id="PTHR22941:SF51">
    <property type="entry name" value="SERPENTINE RECEPTOR, CLASS H-RELATED"/>
    <property type="match status" value="1"/>
</dbReference>
<dbReference type="Proteomes" id="UP000001940">
    <property type="component" value="Chromosome V"/>
</dbReference>
<dbReference type="PANTHER" id="PTHR22941">
    <property type="entry name" value="SERPENTINE RECEPTOR"/>
    <property type="match status" value="1"/>
</dbReference>
<keyword evidence="1" id="KW-0812">Transmembrane</keyword>
<dbReference type="PaxDb" id="6239-F40D4.11"/>
<dbReference type="FunCoup" id="Q9XV25">
    <property type="interactions" value="151"/>
</dbReference>
<evidence type="ECO:0000256" key="1">
    <source>
        <dbReference type="SAM" id="Phobius"/>
    </source>
</evidence>
<dbReference type="eggNOG" id="ENOG502TFHX">
    <property type="taxonomic scope" value="Eukaryota"/>
</dbReference>
<organism evidence="2 3">
    <name type="scientific">Caenorhabditis elegans</name>
    <dbReference type="NCBI Taxonomy" id="6239"/>
    <lineage>
        <taxon>Eukaryota</taxon>
        <taxon>Metazoa</taxon>
        <taxon>Ecdysozoa</taxon>
        <taxon>Nematoda</taxon>
        <taxon>Chromadorea</taxon>
        <taxon>Rhabditida</taxon>
        <taxon>Rhabditina</taxon>
        <taxon>Rhabditomorpha</taxon>
        <taxon>Rhabditoidea</taxon>
        <taxon>Rhabditidae</taxon>
        <taxon>Peloderinae</taxon>
        <taxon>Caenorhabditis</taxon>
    </lineage>
</organism>
<dbReference type="InterPro" id="IPR053220">
    <property type="entry name" value="Nematode_rcpt-like_serp_H"/>
</dbReference>
<dbReference type="RefSeq" id="NP_507341.2">
    <property type="nucleotide sequence ID" value="NM_074940.2"/>
</dbReference>
<dbReference type="InterPro" id="IPR019422">
    <property type="entry name" value="7TM_GPCR_serpentine_rcpt_Srh"/>
</dbReference>
<name>Q9XV25_CAEEL</name>
<dbReference type="WormBase" id="F40D4.11">
    <property type="protein sequence ID" value="CE33084"/>
    <property type="gene ID" value="WBGene00005321"/>
    <property type="gene designation" value="srh-102"/>
</dbReference>
<sequence>MHLSLADYYATNYTKCNLTFSFLASWKGVVYPTHTFQLIALSLQLLSFYVILTKTPASMKSVKWPLFINHLCCIWFDFSICTLSTLYIIYPVLGVISLGLLNSLGVPAIVQLCLVAASAILAASSYIFLFESRSNYLMQNIFRMKKTRTRVLYHLIVFLINASGLIMVLKLPTDQTTAVLDSLNIYPCPTREFFEFPVLIMSTDEHILRWLTWFFLPLFVLNGGANATFHIVTTIYYLYVVPPSTISRETQQNQKAFLKAITFQLAVPFLLADTPVFIITVIYSTGYYTQKSMNLVIDILALHGIGEGIAIITVHKHYRNAVKHIISQCVGKLIKRDTSVRDTRVGSNNYLQ</sequence>
<feature type="transmembrane region" description="Helical" evidence="1">
    <location>
        <begin position="260"/>
        <end position="283"/>
    </location>
</feature>
<dbReference type="HOGENOM" id="CLU_042960_0_0_1"/>
<protein>
    <submittedName>
        <fullName evidence="2">Serpentine Receptor, class H</fullName>
    </submittedName>
</protein>
<dbReference type="GeneID" id="185529"/>
<evidence type="ECO:0000313" key="2">
    <source>
        <dbReference type="EMBL" id="CAB04369.2"/>
    </source>
</evidence>
<gene>
    <name evidence="2 4" type="primary">srh-102</name>
    <name evidence="2" type="ORF">CELE_F40D4.11</name>
    <name evidence="4" type="ORF">F40D4.11</name>
</gene>
<dbReference type="KEGG" id="cel:CELE_F40D4.11"/>
<dbReference type="STRING" id="6239.F40D4.11.1"/>
<keyword evidence="1" id="KW-1133">Transmembrane helix</keyword>
<feature type="transmembrane region" description="Helical" evidence="1">
    <location>
        <begin position="109"/>
        <end position="130"/>
    </location>
</feature>
<dbReference type="AlphaFoldDB" id="Q9XV25"/>
<evidence type="ECO:0000313" key="3">
    <source>
        <dbReference type="Proteomes" id="UP000001940"/>
    </source>
</evidence>
<feature type="transmembrane region" description="Helical" evidence="1">
    <location>
        <begin position="35"/>
        <end position="52"/>
    </location>
</feature>
<evidence type="ECO:0000313" key="4">
    <source>
        <dbReference type="WormBase" id="F40D4.11"/>
    </source>
</evidence>
<feature type="transmembrane region" description="Helical" evidence="1">
    <location>
        <begin position="151"/>
        <end position="169"/>
    </location>
</feature>
<dbReference type="PIR" id="T22018">
    <property type="entry name" value="T22018"/>
</dbReference>
<accession>Q9XV25</accession>
<dbReference type="UCSC" id="F40D4.11">
    <property type="organism name" value="c. elegans"/>
</dbReference>
<proteinExistence type="predicted"/>
<keyword evidence="3" id="KW-1185">Reference proteome</keyword>
<dbReference type="EMBL" id="BX284605">
    <property type="protein sequence ID" value="CAB04369.2"/>
    <property type="molecule type" value="Genomic_DNA"/>
</dbReference>
<keyword evidence="1" id="KW-0472">Membrane</keyword>
<dbReference type="Pfam" id="PF10318">
    <property type="entry name" value="7TM_GPCR_Srh"/>
    <property type="match status" value="1"/>
</dbReference>
<dbReference type="CTD" id="185529"/>
<reference evidence="2 3" key="1">
    <citation type="journal article" date="1998" name="Science">
        <title>Genome sequence of the nematode C. elegans: a platform for investigating biology.</title>
        <authorList>
            <consortium name="The C. elegans sequencing consortium"/>
            <person name="Sulson J.E."/>
            <person name="Waterston R."/>
        </authorList>
    </citation>
    <scope>NUCLEOTIDE SEQUENCE [LARGE SCALE GENOMIC DNA]</scope>
    <source>
        <strain evidence="2 3">Bristol N2</strain>
    </source>
</reference>
<dbReference type="AGR" id="WB:WBGene00005321"/>